<protein>
    <submittedName>
        <fullName evidence="1">Uncharacterized protein</fullName>
    </submittedName>
</protein>
<name>A0A518B4Y5_9BACT</name>
<accession>A0A518B4Y5</accession>
<dbReference type="OrthoDB" id="9963172at2"/>
<sequence>MSKNMHDILEATATMVDKKLEPTDHTTYLVTVKNKSCRFTANNVAATVTLKGGGVDGLTLTPDDRYFGNISPGRSVTKEFSINTERVTPGDYELCSHFNFTASFDKCEGEKTGFVVEED</sequence>
<dbReference type="EMBL" id="CP036279">
    <property type="protein sequence ID" value="QDU62041.1"/>
    <property type="molecule type" value="Genomic_DNA"/>
</dbReference>
<dbReference type="AlphaFoldDB" id="A0A518B4Y5"/>
<dbReference type="KEGG" id="knv:Pan216_29070"/>
<evidence type="ECO:0000313" key="1">
    <source>
        <dbReference type="EMBL" id="QDU62041.1"/>
    </source>
</evidence>
<organism evidence="1 2">
    <name type="scientific">Kolteria novifilia</name>
    <dbReference type="NCBI Taxonomy" id="2527975"/>
    <lineage>
        <taxon>Bacteria</taxon>
        <taxon>Pseudomonadati</taxon>
        <taxon>Planctomycetota</taxon>
        <taxon>Planctomycetia</taxon>
        <taxon>Kolteriales</taxon>
        <taxon>Kolteriaceae</taxon>
        <taxon>Kolteria</taxon>
    </lineage>
</organism>
<dbReference type="Proteomes" id="UP000317093">
    <property type="component" value="Chromosome"/>
</dbReference>
<reference evidence="1 2" key="1">
    <citation type="submission" date="2019-02" db="EMBL/GenBank/DDBJ databases">
        <title>Deep-cultivation of Planctomycetes and their phenomic and genomic characterization uncovers novel biology.</title>
        <authorList>
            <person name="Wiegand S."/>
            <person name="Jogler M."/>
            <person name="Boedeker C."/>
            <person name="Pinto D."/>
            <person name="Vollmers J."/>
            <person name="Rivas-Marin E."/>
            <person name="Kohn T."/>
            <person name="Peeters S.H."/>
            <person name="Heuer A."/>
            <person name="Rast P."/>
            <person name="Oberbeckmann S."/>
            <person name="Bunk B."/>
            <person name="Jeske O."/>
            <person name="Meyerdierks A."/>
            <person name="Storesund J.E."/>
            <person name="Kallscheuer N."/>
            <person name="Luecker S."/>
            <person name="Lage O.M."/>
            <person name="Pohl T."/>
            <person name="Merkel B.J."/>
            <person name="Hornburger P."/>
            <person name="Mueller R.-W."/>
            <person name="Bruemmer F."/>
            <person name="Labrenz M."/>
            <person name="Spormann A.M."/>
            <person name="Op den Camp H."/>
            <person name="Overmann J."/>
            <person name="Amann R."/>
            <person name="Jetten M.S.M."/>
            <person name="Mascher T."/>
            <person name="Medema M.H."/>
            <person name="Devos D.P."/>
            <person name="Kaster A.-K."/>
            <person name="Ovreas L."/>
            <person name="Rohde M."/>
            <person name="Galperin M.Y."/>
            <person name="Jogler C."/>
        </authorList>
    </citation>
    <scope>NUCLEOTIDE SEQUENCE [LARGE SCALE GENOMIC DNA]</scope>
    <source>
        <strain evidence="1 2">Pan216</strain>
    </source>
</reference>
<gene>
    <name evidence="1" type="ORF">Pan216_29070</name>
</gene>
<keyword evidence="2" id="KW-1185">Reference proteome</keyword>
<dbReference type="RefSeq" id="WP_145258552.1">
    <property type="nucleotide sequence ID" value="NZ_CP036279.1"/>
</dbReference>
<proteinExistence type="predicted"/>
<evidence type="ECO:0000313" key="2">
    <source>
        <dbReference type="Proteomes" id="UP000317093"/>
    </source>
</evidence>